<name>A0ABU7FKS2_9ACTN</name>
<feature type="compositionally biased region" description="Basic and acidic residues" evidence="1">
    <location>
        <begin position="656"/>
        <end position="673"/>
    </location>
</feature>
<protein>
    <submittedName>
        <fullName evidence="3">Tetratricopeptide repeat protein</fullName>
    </submittedName>
</protein>
<dbReference type="SUPFAM" id="SSF52540">
    <property type="entry name" value="P-loop containing nucleoside triphosphate hydrolases"/>
    <property type="match status" value="1"/>
</dbReference>
<evidence type="ECO:0000259" key="2">
    <source>
        <dbReference type="Pfam" id="PF13401"/>
    </source>
</evidence>
<sequence length="689" mass="74222">MADQAVDTGGVELSEGDRRPAAADGQFLGRTRELKELLIDIERAGLDTLSGRKAPRARVLLIAGRPGFGRTGLAEELVRQVAHRYRDGVLRARLSEPDGTPVPTERTARALLTVLGLPAPAGSDEDDLAQALREGLAGRRVLLLLDDAVAAEQVDALLPDTPGCLVVAVSKGPLTGIADVRPCTLGGLDTKSALELLTRHTGSVRVTVDPRAAEGLVEECAGHPAALVLAGGWLGARPKAGVADLAKQLRAEGDEGPALARVFRLAYAGLPGTAQRMLRLLSLAPVGLVDPHTASALAGCSVEDARAVLDDFVVLGFLRRVDAALSQFEVPGCLHPLLRARSESQDRPAELRLARARMLERTVRLLQSCRAITETDSPQAREKLADLPRALRFSSPRAAEDWLRVRQPALLAAARLAVADGELDTLARRLMAALVRAMVAHFGTRTAAPELYGIHRLVLDVAVRRDLPREQAAALLNLADLDVGTGRTTEALARYRAALDAARRASDPYATSRAMESVAGTHQELGDYDRAADWYGRALAHRLARDERADTARLYGRLAAVQTYAGRYGEAQRNWRAAVAGHRRSGDVAAHARALSELARVQEYAGRPEESLRTCQEAVEWALRAGDVRLQAALQLRLADTLDRLGDPAAARLHRGTAERMLGEERHEDRAEPEQGSNAYEIRSTSAED</sequence>
<keyword evidence="4" id="KW-1185">Reference proteome</keyword>
<dbReference type="SUPFAM" id="SSF48452">
    <property type="entry name" value="TPR-like"/>
    <property type="match status" value="1"/>
</dbReference>
<feature type="region of interest" description="Disordered" evidence="1">
    <location>
        <begin position="1"/>
        <end position="25"/>
    </location>
</feature>
<dbReference type="Pfam" id="PF13424">
    <property type="entry name" value="TPR_12"/>
    <property type="match status" value="1"/>
</dbReference>
<reference evidence="3" key="1">
    <citation type="submission" date="2024-01" db="EMBL/GenBank/DDBJ databases">
        <title>First draft genome sequence data of TA4-1, the type strain of Gram-positive actinobacterium Streptomyces chiangmaiensis.</title>
        <authorList>
            <person name="Yasawong M."/>
            <person name="Nantapong N."/>
        </authorList>
    </citation>
    <scope>NUCLEOTIDE SEQUENCE</scope>
    <source>
        <strain evidence="3">TA4-1</strain>
    </source>
</reference>
<dbReference type="RefSeq" id="WP_329508423.1">
    <property type="nucleotide sequence ID" value="NZ_BAAAYZ010000027.1"/>
</dbReference>
<evidence type="ECO:0000313" key="4">
    <source>
        <dbReference type="Proteomes" id="UP001333996"/>
    </source>
</evidence>
<dbReference type="Gene3D" id="3.40.50.300">
    <property type="entry name" value="P-loop containing nucleotide triphosphate hydrolases"/>
    <property type="match status" value="1"/>
</dbReference>
<feature type="region of interest" description="Disordered" evidence="1">
    <location>
        <begin position="655"/>
        <end position="689"/>
    </location>
</feature>
<dbReference type="InterPro" id="IPR011990">
    <property type="entry name" value="TPR-like_helical_dom_sf"/>
</dbReference>
<dbReference type="EMBL" id="JAYWVC010000058">
    <property type="protein sequence ID" value="MED7823968.1"/>
    <property type="molecule type" value="Genomic_DNA"/>
</dbReference>
<dbReference type="Pfam" id="PF13401">
    <property type="entry name" value="AAA_22"/>
    <property type="match status" value="1"/>
</dbReference>
<comment type="caution">
    <text evidence="3">The sequence shown here is derived from an EMBL/GenBank/DDBJ whole genome shotgun (WGS) entry which is preliminary data.</text>
</comment>
<accession>A0ABU7FKS2</accession>
<dbReference type="InterPro" id="IPR049945">
    <property type="entry name" value="AAA_22"/>
</dbReference>
<gene>
    <name evidence="3" type="ORF">VXC91_18760</name>
</gene>
<proteinExistence type="predicted"/>
<evidence type="ECO:0000313" key="3">
    <source>
        <dbReference type="EMBL" id="MED7823968.1"/>
    </source>
</evidence>
<feature type="domain" description="ORC1/DEAH AAA+ ATPase" evidence="2">
    <location>
        <begin position="57"/>
        <end position="148"/>
    </location>
</feature>
<dbReference type="InterPro" id="IPR027417">
    <property type="entry name" value="P-loop_NTPase"/>
</dbReference>
<dbReference type="PANTHER" id="PTHR47691">
    <property type="entry name" value="REGULATOR-RELATED"/>
    <property type="match status" value="1"/>
</dbReference>
<evidence type="ECO:0000256" key="1">
    <source>
        <dbReference type="SAM" id="MobiDB-lite"/>
    </source>
</evidence>
<dbReference type="Gene3D" id="1.25.40.10">
    <property type="entry name" value="Tetratricopeptide repeat domain"/>
    <property type="match status" value="1"/>
</dbReference>
<dbReference type="PRINTS" id="PR00364">
    <property type="entry name" value="DISEASERSIST"/>
</dbReference>
<dbReference type="Proteomes" id="UP001333996">
    <property type="component" value="Unassembled WGS sequence"/>
</dbReference>
<organism evidence="3 4">
    <name type="scientific">Streptomyces chiangmaiensis</name>
    <dbReference type="NCBI Taxonomy" id="766497"/>
    <lineage>
        <taxon>Bacteria</taxon>
        <taxon>Bacillati</taxon>
        <taxon>Actinomycetota</taxon>
        <taxon>Actinomycetes</taxon>
        <taxon>Kitasatosporales</taxon>
        <taxon>Streptomycetaceae</taxon>
        <taxon>Streptomyces</taxon>
    </lineage>
</organism>
<dbReference type="PANTHER" id="PTHR47691:SF3">
    <property type="entry name" value="HTH-TYPE TRANSCRIPTIONAL REGULATOR RV0890C-RELATED"/>
    <property type="match status" value="1"/>
</dbReference>